<keyword evidence="5" id="KW-0347">Helicase</keyword>
<dbReference type="InterPro" id="IPR027417">
    <property type="entry name" value="P-loop_NTPase"/>
</dbReference>
<dbReference type="OrthoDB" id="6692397at2759"/>
<evidence type="ECO:0000256" key="9">
    <source>
        <dbReference type="ARBA" id="ARBA00047984"/>
    </source>
</evidence>
<dbReference type="Pfam" id="PF00271">
    <property type="entry name" value="Helicase_C"/>
    <property type="match status" value="1"/>
</dbReference>
<dbReference type="InterPro" id="IPR001650">
    <property type="entry name" value="Helicase_C-like"/>
</dbReference>
<dbReference type="EC" id="3.6.4.13" evidence="2"/>
<evidence type="ECO:0000259" key="11">
    <source>
        <dbReference type="PROSITE" id="PS51194"/>
    </source>
</evidence>
<dbReference type="PROSITE" id="PS51194">
    <property type="entry name" value="HELICASE_CTER"/>
    <property type="match status" value="1"/>
</dbReference>
<dbReference type="FunFam" id="3.40.50.300:FF:000957">
    <property type="entry name" value="ATP-dependent RNA helicase SUV3L, mitochondrial"/>
    <property type="match status" value="1"/>
</dbReference>
<keyword evidence="3" id="KW-0547">Nucleotide-binding</keyword>
<evidence type="ECO:0000256" key="7">
    <source>
        <dbReference type="ARBA" id="ARBA00022946"/>
    </source>
</evidence>
<comment type="caution">
    <text evidence="12">The sequence shown here is derived from an EMBL/GenBank/DDBJ whole genome shotgun (WGS) entry which is preliminary data.</text>
</comment>
<keyword evidence="13" id="KW-1185">Reference proteome</keyword>
<organism evidence="12 13">
    <name type="scientific">Candolleomyces aberdarensis</name>
    <dbReference type="NCBI Taxonomy" id="2316362"/>
    <lineage>
        <taxon>Eukaryota</taxon>
        <taxon>Fungi</taxon>
        <taxon>Dikarya</taxon>
        <taxon>Basidiomycota</taxon>
        <taxon>Agaricomycotina</taxon>
        <taxon>Agaricomycetes</taxon>
        <taxon>Agaricomycetidae</taxon>
        <taxon>Agaricales</taxon>
        <taxon>Agaricineae</taxon>
        <taxon>Psathyrellaceae</taxon>
        <taxon>Candolleomyces</taxon>
    </lineage>
</organism>
<dbReference type="CDD" id="cd17913">
    <property type="entry name" value="DEXQc_Suv3"/>
    <property type="match status" value="1"/>
</dbReference>
<dbReference type="Pfam" id="PF22527">
    <property type="entry name" value="DEXQc_Suv3"/>
    <property type="match status" value="2"/>
</dbReference>
<evidence type="ECO:0000313" key="13">
    <source>
        <dbReference type="Proteomes" id="UP000290288"/>
    </source>
</evidence>
<accession>A0A4Q2DK48</accession>
<dbReference type="Pfam" id="PF12513">
    <property type="entry name" value="SUV3_C"/>
    <property type="match status" value="1"/>
</dbReference>
<evidence type="ECO:0000256" key="3">
    <source>
        <dbReference type="ARBA" id="ARBA00022741"/>
    </source>
</evidence>
<dbReference type="InterPro" id="IPR022192">
    <property type="entry name" value="SUV3_C"/>
</dbReference>
<dbReference type="InterPro" id="IPR044774">
    <property type="entry name" value="Suv3_DEXQc"/>
</dbReference>
<keyword evidence="6" id="KW-0067">ATP-binding</keyword>
<evidence type="ECO:0000256" key="4">
    <source>
        <dbReference type="ARBA" id="ARBA00022801"/>
    </source>
</evidence>
<gene>
    <name evidence="12" type="ORF">EST38_g6294</name>
</gene>
<evidence type="ECO:0000256" key="8">
    <source>
        <dbReference type="ARBA" id="ARBA00023128"/>
    </source>
</evidence>
<comment type="catalytic activity">
    <reaction evidence="9">
        <text>ATP + H2O = ADP + phosphate + H(+)</text>
        <dbReference type="Rhea" id="RHEA:13065"/>
        <dbReference type="ChEBI" id="CHEBI:15377"/>
        <dbReference type="ChEBI" id="CHEBI:15378"/>
        <dbReference type="ChEBI" id="CHEBI:30616"/>
        <dbReference type="ChEBI" id="CHEBI:43474"/>
        <dbReference type="ChEBI" id="CHEBI:456216"/>
        <dbReference type="EC" id="3.6.4.13"/>
    </reaction>
</comment>
<dbReference type="SUPFAM" id="SSF52540">
    <property type="entry name" value="P-loop containing nucleoside triphosphate hydrolases"/>
    <property type="match status" value="1"/>
</dbReference>
<evidence type="ECO:0000256" key="5">
    <source>
        <dbReference type="ARBA" id="ARBA00022806"/>
    </source>
</evidence>
<feature type="region of interest" description="Disordered" evidence="10">
    <location>
        <begin position="790"/>
        <end position="812"/>
    </location>
</feature>
<dbReference type="Proteomes" id="UP000290288">
    <property type="component" value="Unassembled WGS sequence"/>
</dbReference>
<reference evidence="12 13" key="1">
    <citation type="submission" date="2019-01" db="EMBL/GenBank/DDBJ databases">
        <title>Draft genome sequence of Psathyrella aberdarensis IHI B618.</title>
        <authorList>
            <person name="Buettner E."/>
            <person name="Kellner H."/>
        </authorList>
    </citation>
    <scope>NUCLEOTIDE SEQUENCE [LARGE SCALE GENOMIC DNA]</scope>
    <source>
        <strain evidence="12 13">IHI B618</strain>
    </source>
</reference>
<dbReference type="GO" id="GO:0000965">
    <property type="term" value="P:mitochondrial RNA 3'-end processing"/>
    <property type="evidence" value="ECO:0007669"/>
    <property type="project" value="TreeGrafter"/>
</dbReference>
<protein>
    <recommendedName>
        <fullName evidence="2">RNA helicase</fullName>
        <ecNumber evidence="2">3.6.4.13</ecNumber>
    </recommendedName>
</protein>
<feature type="compositionally biased region" description="Basic and acidic residues" evidence="10">
    <location>
        <begin position="790"/>
        <end position="806"/>
    </location>
</feature>
<dbReference type="STRING" id="2316362.A0A4Q2DK48"/>
<dbReference type="InterPro" id="IPR055206">
    <property type="entry name" value="DEXQc_SUV3"/>
</dbReference>
<dbReference type="SMART" id="SM00490">
    <property type="entry name" value="HELICc"/>
    <property type="match status" value="1"/>
</dbReference>
<dbReference type="GO" id="GO:0003724">
    <property type="term" value="F:RNA helicase activity"/>
    <property type="evidence" value="ECO:0007669"/>
    <property type="project" value="UniProtKB-EC"/>
</dbReference>
<comment type="subcellular location">
    <subcellularLocation>
        <location evidence="1">Mitochondrion</location>
    </subcellularLocation>
</comment>
<dbReference type="PANTHER" id="PTHR12131:SF1">
    <property type="entry name" value="ATP-DEPENDENT RNA HELICASE SUPV3L1, MITOCHONDRIAL-RELATED"/>
    <property type="match status" value="1"/>
</dbReference>
<evidence type="ECO:0000256" key="6">
    <source>
        <dbReference type="ARBA" id="ARBA00022840"/>
    </source>
</evidence>
<dbReference type="Gene3D" id="3.40.50.300">
    <property type="entry name" value="P-loop containing nucleotide triphosphate hydrolases"/>
    <property type="match status" value="2"/>
</dbReference>
<dbReference type="CDD" id="cd18805">
    <property type="entry name" value="SF2_C_suv3"/>
    <property type="match status" value="1"/>
</dbReference>
<keyword evidence="4" id="KW-0378">Hydrolase</keyword>
<dbReference type="GO" id="GO:0005524">
    <property type="term" value="F:ATP binding"/>
    <property type="evidence" value="ECO:0007669"/>
    <property type="project" value="UniProtKB-KW"/>
</dbReference>
<dbReference type="GO" id="GO:0016787">
    <property type="term" value="F:hydrolase activity"/>
    <property type="evidence" value="ECO:0007669"/>
    <property type="project" value="UniProtKB-KW"/>
</dbReference>
<keyword evidence="8" id="KW-0496">Mitochondrion</keyword>
<dbReference type="AlphaFoldDB" id="A0A4Q2DK48"/>
<name>A0A4Q2DK48_9AGAR</name>
<dbReference type="InterPro" id="IPR050699">
    <property type="entry name" value="RNA-DNA_Helicase"/>
</dbReference>
<evidence type="ECO:0000256" key="2">
    <source>
        <dbReference type="ARBA" id="ARBA00012552"/>
    </source>
</evidence>
<dbReference type="GO" id="GO:0045025">
    <property type="term" value="C:mitochondrial degradosome"/>
    <property type="evidence" value="ECO:0007669"/>
    <property type="project" value="TreeGrafter"/>
</dbReference>
<proteinExistence type="predicted"/>
<dbReference type="PANTHER" id="PTHR12131">
    <property type="entry name" value="ATP-DEPENDENT RNA AND DNA HELICASE"/>
    <property type="match status" value="1"/>
</dbReference>
<evidence type="ECO:0000256" key="10">
    <source>
        <dbReference type="SAM" id="MobiDB-lite"/>
    </source>
</evidence>
<evidence type="ECO:0000256" key="1">
    <source>
        <dbReference type="ARBA" id="ARBA00004173"/>
    </source>
</evidence>
<dbReference type="EMBL" id="SDEE01000195">
    <property type="protein sequence ID" value="RXW19566.1"/>
    <property type="molecule type" value="Genomic_DNA"/>
</dbReference>
<keyword evidence="7" id="KW-0809">Transit peptide</keyword>
<feature type="region of interest" description="Disordered" evidence="10">
    <location>
        <begin position="33"/>
        <end position="88"/>
    </location>
</feature>
<evidence type="ECO:0000313" key="12">
    <source>
        <dbReference type="EMBL" id="RXW19566.1"/>
    </source>
</evidence>
<sequence length="812" mass="91756">MAATSKLSSLPPLCTRCRVTIFGSRVWPNVEARHFSTSPPQNRDTTEGIWQDDIRLRQPRRKKDGDDPKVGFTDRPPRPTSQRTGWQQEKRAMQAATYRGAQLPKALVKLHPFIAPPNIKPGEAIPFFESHVQAWTKDPKMRERLVSFGIHEDDVPKLMKAFRKAVEAKELTKTEEQAKLYGIDKFNEPMHQRINVSILYSNIFFTWCTNPSNRALLLSSQHSVRPETLDHMLKLVEATDRRYLAEESQFARKMCRKVIMHVGPTNSGKTYHALRALAGAESGVYAGPLRLLAHEIWERLNLGQIAPSNADDPDFKGTEVTERLEDLPHKDSIKKHGNPKWARLCNMVTGEEQKMVAETSRMLSCTVEMLPYSIVYDVGIVDEIQMISDPQRGSAWTNAVLGLPAKELHLCGEETAVPIVQELLKHTGDELVIRRYERLTPLKVEKESLKADWTKIQKGDCVVAFSRSGIFAIKRKIEQSTGLRCAIIYGRLPPEIRSEQAALFNDPNSGYDVLVGSDAIGMGLNLKIRRIIFEALTKSTQNGGVEKLSISSVKQIAGRAGRFGMHGDNEPGGYVTTFEDKDMAYLKEALNAPFTSLPFARITFDVDTMNRLVPVLPPQSSTSTFVQAHHFISPLPPKIRYHESDMTHLPLYDFIDGIAGEVLSNGEKLTHAYAPIPWRDATVVQVLKNFLTQMRDNSYVDLMQGLKSSTNFMESLEMVEKAKKNDHPARTIVHLLNGLESFHKVLVLYIWLSFRSQIVYPQYNLAAELKERLEDVLQWSLEGLSAQMHSQDRAKRSRAEQKEWKGRRGGGG</sequence>
<feature type="domain" description="Helicase C-terminal" evidence="11">
    <location>
        <begin position="418"/>
        <end position="610"/>
    </location>
</feature>
<dbReference type="Gene3D" id="1.20.58.1080">
    <property type="match status" value="1"/>
</dbReference>